<proteinExistence type="inferred from homology"/>
<dbReference type="AlphaFoldDB" id="A0A8J5I2R5"/>
<organism evidence="3 4">
    <name type="scientific">Zingiber officinale</name>
    <name type="common">Ginger</name>
    <name type="synonym">Amomum zingiber</name>
    <dbReference type="NCBI Taxonomy" id="94328"/>
    <lineage>
        <taxon>Eukaryota</taxon>
        <taxon>Viridiplantae</taxon>
        <taxon>Streptophyta</taxon>
        <taxon>Embryophyta</taxon>
        <taxon>Tracheophyta</taxon>
        <taxon>Spermatophyta</taxon>
        <taxon>Magnoliopsida</taxon>
        <taxon>Liliopsida</taxon>
        <taxon>Zingiberales</taxon>
        <taxon>Zingiberaceae</taxon>
        <taxon>Zingiber</taxon>
    </lineage>
</organism>
<dbReference type="Proteomes" id="UP000734854">
    <property type="component" value="Unassembled WGS sequence"/>
</dbReference>
<dbReference type="PANTHER" id="PTHR36758:SF1">
    <property type="entry name" value="OS01G0342800 PROTEIN"/>
    <property type="match status" value="1"/>
</dbReference>
<evidence type="ECO:0000313" key="4">
    <source>
        <dbReference type="Proteomes" id="UP000734854"/>
    </source>
</evidence>
<evidence type="ECO:0000313" key="3">
    <source>
        <dbReference type="EMBL" id="KAG6534204.1"/>
    </source>
</evidence>
<gene>
    <name evidence="3" type="ORF">ZIOFF_008089</name>
</gene>
<feature type="domain" description="Complex 1 LYR protein" evidence="2">
    <location>
        <begin position="4"/>
        <end position="56"/>
    </location>
</feature>
<accession>A0A8J5I2R5</accession>
<dbReference type="InterPro" id="IPR008011">
    <property type="entry name" value="Complex1_LYR_dom"/>
</dbReference>
<dbReference type="OrthoDB" id="190541at2759"/>
<dbReference type="Pfam" id="PF05347">
    <property type="entry name" value="Complex1_LYR"/>
    <property type="match status" value="1"/>
</dbReference>
<evidence type="ECO:0000259" key="2">
    <source>
        <dbReference type="Pfam" id="PF05347"/>
    </source>
</evidence>
<dbReference type="CDD" id="cd20269">
    <property type="entry name" value="Complex1_LYR_LYRM9"/>
    <property type="match status" value="1"/>
</dbReference>
<dbReference type="PANTHER" id="PTHR36758">
    <property type="entry name" value="OS01G0342800 PROTEIN"/>
    <property type="match status" value="1"/>
</dbReference>
<dbReference type="InterPro" id="IPR045291">
    <property type="entry name" value="Complex1_LYR_LYRM9"/>
</dbReference>
<comment type="caution">
    <text evidence="3">The sequence shown here is derived from an EMBL/GenBank/DDBJ whole genome shotgun (WGS) entry which is preliminary data.</text>
</comment>
<keyword evidence="4" id="KW-1185">Reference proteome</keyword>
<comment type="similarity">
    <text evidence="1">Belongs to the complex I LYR family. LYRM9 subfamily.</text>
</comment>
<dbReference type="EMBL" id="JACMSC010000002">
    <property type="protein sequence ID" value="KAG6534204.1"/>
    <property type="molecule type" value="Genomic_DNA"/>
</dbReference>
<protein>
    <recommendedName>
        <fullName evidence="2">Complex 1 LYR protein domain-containing protein</fullName>
    </recommendedName>
</protein>
<evidence type="ECO:0000256" key="1">
    <source>
        <dbReference type="ARBA" id="ARBA00025757"/>
    </source>
</evidence>
<name>A0A8J5I2R5_ZINOF</name>
<reference evidence="3 4" key="1">
    <citation type="submission" date="2020-08" db="EMBL/GenBank/DDBJ databases">
        <title>Plant Genome Project.</title>
        <authorList>
            <person name="Zhang R.-G."/>
        </authorList>
    </citation>
    <scope>NUCLEOTIDE SEQUENCE [LARGE SCALE GENOMIC DNA]</scope>
    <source>
        <tissue evidence="3">Rhizome</tissue>
    </source>
</reference>
<sequence>MAMQRALRAYLEVLRLVRHLPPETRPYYCKYARENFVNYRDLDESASLDELLQRAYAHSTWVLDKYAVDQLAANKLKQICSN</sequence>